<reference evidence="1 2" key="1">
    <citation type="submission" date="2017-08" db="EMBL/GenBank/DDBJ databases">
        <title>The complete genome sequence of Nocardiopsis gilva YIM 90087.</title>
        <authorList>
            <person name="Yin M."/>
            <person name="Tang S."/>
        </authorList>
    </citation>
    <scope>NUCLEOTIDE SEQUENCE [LARGE SCALE GENOMIC DNA]</scope>
    <source>
        <strain evidence="1 2">YIM 90087</strain>
    </source>
</reference>
<dbReference type="EMBL" id="CP022753">
    <property type="protein sequence ID" value="ASU84529.1"/>
    <property type="molecule type" value="Genomic_DNA"/>
</dbReference>
<organism evidence="1 2">
    <name type="scientific">Nocardiopsis gilva YIM 90087</name>
    <dbReference type="NCBI Taxonomy" id="1235441"/>
    <lineage>
        <taxon>Bacteria</taxon>
        <taxon>Bacillati</taxon>
        <taxon>Actinomycetota</taxon>
        <taxon>Actinomycetes</taxon>
        <taxon>Streptosporangiales</taxon>
        <taxon>Nocardiopsidaceae</taxon>
        <taxon>Nocardiopsis</taxon>
    </lineage>
</organism>
<accession>A0A223S8W1</accession>
<dbReference type="RefSeq" id="WP_017618137.1">
    <property type="nucleotide sequence ID" value="NZ_ANBG01000141.1"/>
</dbReference>
<evidence type="ECO:0000313" key="2">
    <source>
        <dbReference type="Proteomes" id="UP000215005"/>
    </source>
</evidence>
<sequence>MQRILLYNASCGFCTSVAAGVEDEAGGWLTVRDMDDPQMRELTKRAAAGFRGEEPLLLLVRDDRVTALRGMSMRLHLLKGLGSKRSWNIWKRIASSADSAAGDSRGLTRRGVLGRAAAVSASVAVLAGVRTAPAAAASTTDSEDWLARLTLGEARELTGEELQQTWRSAQGSANLRGLMGSELPDGPLSTQEAPGVAQSAELNGVTHQIAGGGELTALLRQRGDEFAVFYEARQGQDTRHRSMILQLDEAHDRLHIVGRAEQDEVLAPTSNVTLRSSCSKASDCPGACFTCQCSGISLTCMAQCCGSCLAACAGGPQACVACATLYCSPCMFLSKCCNGKACSYRPACN</sequence>
<dbReference type="OrthoDB" id="5190954at2"/>
<dbReference type="KEGG" id="ngv:CDO52_18500"/>
<protein>
    <submittedName>
        <fullName evidence="1">Uncharacterized protein</fullName>
    </submittedName>
</protein>
<proteinExistence type="predicted"/>
<gene>
    <name evidence="1" type="ORF">CDO52_18500</name>
</gene>
<keyword evidence="2" id="KW-1185">Reference proteome</keyword>
<name>A0A223S8W1_9ACTN</name>
<evidence type="ECO:0000313" key="1">
    <source>
        <dbReference type="EMBL" id="ASU84529.1"/>
    </source>
</evidence>
<dbReference type="Proteomes" id="UP000215005">
    <property type="component" value="Chromosome"/>
</dbReference>
<dbReference type="AlphaFoldDB" id="A0A223S8W1"/>